<dbReference type="Proteomes" id="UP000306420">
    <property type="component" value="Unassembled WGS sequence"/>
</dbReference>
<dbReference type="SUPFAM" id="SSF52402">
    <property type="entry name" value="Adenine nucleotide alpha hydrolases-like"/>
    <property type="match status" value="1"/>
</dbReference>
<dbReference type="SMART" id="SM00981">
    <property type="entry name" value="THUMP"/>
    <property type="match status" value="1"/>
</dbReference>
<evidence type="ECO:0000256" key="13">
    <source>
        <dbReference type="ARBA" id="ARBA00061472"/>
    </source>
</evidence>
<evidence type="ECO:0000256" key="18">
    <source>
        <dbReference type="ARBA" id="ARBA00080570"/>
    </source>
</evidence>
<dbReference type="InterPro" id="IPR004114">
    <property type="entry name" value="THUMP_dom"/>
</dbReference>
<dbReference type="GO" id="GO:0005829">
    <property type="term" value="C:cytosol"/>
    <property type="evidence" value="ECO:0007669"/>
    <property type="project" value="TreeGrafter"/>
</dbReference>
<feature type="binding site" evidence="19">
    <location>
        <begin position="185"/>
        <end position="186"/>
    </location>
    <ligand>
        <name>ATP</name>
        <dbReference type="ChEBI" id="CHEBI:30616"/>
    </ligand>
</feature>
<dbReference type="InterPro" id="IPR014729">
    <property type="entry name" value="Rossmann-like_a/b/a_fold"/>
</dbReference>
<dbReference type="Pfam" id="PF22025">
    <property type="entry name" value="ThiI_fer"/>
    <property type="match status" value="1"/>
</dbReference>
<evidence type="ECO:0000256" key="5">
    <source>
        <dbReference type="ARBA" id="ARBA00022679"/>
    </source>
</evidence>
<organism evidence="21 22">
    <name type="scientific">Ruoffia tabacinasalis</name>
    <dbReference type="NCBI Taxonomy" id="87458"/>
    <lineage>
        <taxon>Bacteria</taxon>
        <taxon>Bacillati</taxon>
        <taxon>Bacillota</taxon>
        <taxon>Bacilli</taxon>
        <taxon>Lactobacillales</taxon>
        <taxon>Aerococcaceae</taxon>
        <taxon>Ruoffia</taxon>
    </lineage>
</organism>
<dbReference type="OrthoDB" id="9773948at2"/>
<dbReference type="GO" id="GO:0005524">
    <property type="term" value="F:ATP binding"/>
    <property type="evidence" value="ECO:0007669"/>
    <property type="project" value="UniProtKB-UniRule"/>
</dbReference>
<dbReference type="CDD" id="cd01712">
    <property type="entry name" value="PPase_ThiI"/>
    <property type="match status" value="1"/>
</dbReference>
<keyword evidence="4 19" id="KW-0820">tRNA-binding</keyword>
<evidence type="ECO:0000256" key="8">
    <source>
        <dbReference type="ARBA" id="ARBA00022884"/>
    </source>
</evidence>
<dbReference type="GO" id="GO:0052837">
    <property type="term" value="P:thiazole biosynthetic process"/>
    <property type="evidence" value="ECO:0007669"/>
    <property type="project" value="TreeGrafter"/>
</dbReference>
<evidence type="ECO:0000256" key="4">
    <source>
        <dbReference type="ARBA" id="ARBA00022555"/>
    </source>
</evidence>
<dbReference type="CDD" id="cd11716">
    <property type="entry name" value="THUMP_ThiI"/>
    <property type="match status" value="1"/>
</dbReference>
<evidence type="ECO:0000313" key="21">
    <source>
        <dbReference type="EMBL" id="TLQ49337.1"/>
    </source>
</evidence>
<feature type="binding site" evidence="19">
    <location>
        <position position="298"/>
    </location>
    <ligand>
        <name>ATP</name>
        <dbReference type="ChEBI" id="CHEBI:30616"/>
    </ligand>
</feature>
<name>A0A5R9EFU3_9LACT</name>
<evidence type="ECO:0000256" key="7">
    <source>
        <dbReference type="ARBA" id="ARBA00022840"/>
    </source>
</evidence>
<evidence type="ECO:0000256" key="11">
    <source>
        <dbReference type="ARBA" id="ARBA00052330"/>
    </source>
</evidence>
<keyword evidence="6 19" id="KW-0547">Nucleotide-binding</keyword>
<dbReference type="PANTHER" id="PTHR43209">
    <property type="entry name" value="TRNA SULFURTRANSFERASE"/>
    <property type="match status" value="1"/>
</dbReference>
<dbReference type="FunFam" id="3.40.50.620:FF:000053">
    <property type="entry name" value="Probable tRNA sulfurtransferase"/>
    <property type="match status" value="1"/>
</dbReference>
<feature type="binding site" evidence="19">
    <location>
        <position position="289"/>
    </location>
    <ligand>
        <name>ATP</name>
        <dbReference type="ChEBI" id="CHEBI:30616"/>
    </ligand>
</feature>
<dbReference type="InterPro" id="IPR054173">
    <property type="entry name" value="ThiI_fer"/>
</dbReference>
<dbReference type="InterPro" id="IPR050102">
    <property type="entry name" value="tRNA_sulfurtransferase_ThiI"/>
</dbReference>
<evidence type="ECO:0000256" key="1">
    <source>
        <dbReference type="ARBA" id="ARBA00004496"/>
    </source>
</evidence>
<comment type="similarity">
    <text evidence="13 19">Belongs to the ThiI family.</text>
</comment>
<feature type="binding site" evidence="19">
    <location>
        <begin position="210"/>
        <end position="211"/>
    </location>
    <ligand>
        <name>ATP</name>
        <dbReference type="ChEBI" id="CHEBI:30616"/>
    </ligand>
</feature>
<sequence length="405" mass="46169">MEEKQIKIHYGELSTKGKNRKMFQQKMAEQIRHKTKHIERIKIYPNRDFMFIKCEQASYEELIEVLKDIPGISRFEPVYPVAKDMDAIKKRALELFSELNIQDGESFKVVAKRSDKEFELDTYAIQREVGDVIGEAYQNLAVKMTRPTYKLTVSIHLKDEAYLSLLSYPGLQGMPYGSSGRGMLMLSGGFDSPIAGYLMMRRGMEIEAVHFSSPPYTSPQALEKAKKLTAKLAHFGMPIKFHNVPFAKIQEEIKAHVPDSESMTVMRRFMLRIMDQLIEQNNADAIVNGESLGQVASQTIKSMRVINEVTSTPIFRPLIATDKNEIIALAEKIDTFDISNEPYEDCCTVFAPTAPHTKPKQEKIEDYELALDVEALVKDAVENTHIEKIDEDYIKNQEANFANLL</sequence>
<evidence type="ECO:0000256" key="17">
    <source>
        <dbReference type="ARBA" id="ARBA00077849"/>
    </source>
</evidence>
<comment type="catalytic activity">
    <reaction evidence="11 19">
        <text>[ThiS sulfur-carrier protein]-C-terminal Gly-Gly-AMP + S-sulfanyl-L-cysteinyl-[cysteine desulfurase] + AH2 = [ThiS sulfur-carrier protein]-C-terminal-Gly-aminoethanethioate + L-cysteinyl-[cysteine desulfurase] + A + AMP + 2 H(+)</text>
        <dbReference type="Rhea" id="RHEA:43340"/>
        <dbReference type="Rhea" id="RHEA-COMP:12157"/>
        <dbReference type="Rhea" id="RHEA-COMP:12158"/>
        <dbReference type="Rhea" id="RHEA-COMP:12910"/>
        <dbReference type="Rhea" id="RHEA-COMP:19908"/>
        <dbReference type="ChEBI" id="CHEBI:13193"/>
        <dbReference type="ChEBI" id="CHEBI:15378"/>
        <dbReference type="ChEBI" id="CHEBI:17499"/>
        <dbReference type="ChEBI" id="CHEBI:29950"/>
        <dbReference type="ChEBI" id="CHEBI:61963"/>
        <dbReference type="ChEBI" id="CHEBI:90618"/>
        <dbReference type="ChEBI" id="CHEBI:232372"/>
        <dbReference type="ChEBI" id="CHEBI:456215"/>
    </reaction>
</comment>
<evidence type="ECO:0000256" key="15">
    <source>
        <dbReference type="ARBA" id="ARBA00071867"/>
    </source>
</evidence>
<dbReference type="HAMAP" id="MF_00021">
    <property type="entry name" value="ThiI"/>
    <property type="match status" value="1"/>
</dbReference>
<dbReference type="Pfam" id="PF02926">
    <property type="entry name" value="THUMP"/>
    <property type="match status" value="1"/>
</dbReference>
<evidence type="ECO:0000256" key="3">
    <source>
        <dbReference type="ARBA" id="ARBA00022490"/>
    </source>
</evidence>
<comment type="function">
    <text evidence="12 19">Catalyzes the ATP-dependent transfer of a sulfur to tRNA to produce 4-thiouridine in position 8 of tRNAs, which functions as a near-UV photosensor. Also catalyzes the transfer of sulfur to the sulfur carrier protein ThiS, forming ThiS-thiocarboxylate. This is a step in the synthesis of thiazole, in the thiamine biosynthesis pathway. The sulfur is donated as persulfide by IscS.</text>
</comment>
<dbReference type="GO" id="GO:0002937">
    <property type="term" value="P:tRNA 4-thiouridine biosynthesis"/>
    <property type="evidence" value="ECO:0007669"/>
    <property type="project" value="TreeGrafter"/>
</dbReference>
<evidence type="ECO:0000256" key="16">
    <source>
        <dbReference type="ARBA" id="ARBA00075337"/>
    </source>
</evidence>
<dbReference type="Pfam" id="PF02568">
    <property type="entry name" value="ThiI"/>
    <property type="match status" value="1"/>
</dbReference>
<dbReference type="InterPro" id="IPR020536">
    <property type="entry name" value="ThiI_AANH"/>
</dbReference>
<comment type="pathway">
    <text evidence="2 19">Cofactor biosynthesis; thiamine diphosphate biosynthesis.</text>
</comment>
<dbReference type="GO" id="GO:0009229">
    <property type="term" value="P:thiamine diphosphate biosynthetic process"/>
    <property type="evidence" value="ECO:0007669"/>
    <property type="project" value="UniProtKB-UniRule"/>
</dbReference>
<keyword evidence="9 19" id="KW-0784">Thiamine biosynthesis</keyword>
<gene>
    <name evidence="19 21" type="primary">thiI</name>
    <name evidence="21" type="ORF">FEZ33_01510</name>
</gene>
<dbReference type="Gene3D" id="3.40.50.620">
    <property type="entry name" value="HUPs"/>
    <property type="match status" value="1"/>
</dbReference>
<dbReference type="PANTHER" id="PTHR43209:SF1">
    <property type="entry name" value="TRNA SULFURTRANSFERASE"/>
    <property type="match status" value="1"/>
</dbReference>
<reference evidence="21 22" key="1">
    <citation type="submission" date="2019-05" db="EMBL/GenBank/DDBJ databases">
        <title>The metagenome of a microbial culture collection derived from dairy environment covers the genomic content of the human microbiome.</title>
        <authorList>
            <person name="Roder T."/>
            <person name="Wuthrich D."/>
            <person name="Sattari Z."/>
            <person name="Von Ah U."/>
            <person name="Bar C."/>
            <person name="Ronchi F."/>
            <person name="Macpherson A.J."/>
            <person name="Ganal-Vonarburg S.C."/>
            <person name="Bruggmann R."/>
            <person name="Vergeres G."/>
        </authorList>
    </citation>
    <scope>NUCLEOTIDE SEQUENCE [LARGE SCALE GENOMIC DNA]</scope>
    <source>
        <strain evidence="21 22">FAM 24227</strain>
    </source>
</reference>
<dbReference type="InterPro" id="IPR049961">
    <property type="entry name" value="ThiI_N"/>
</dbReference>
<evidence type="ECO:0000256" key="2">
    <source>
        <dbReference type="ARBA" id="ARBA00004948"/>
    </source>
</evidence>
<dbReference type="AlphaFoldDB" id="A0A5R9EFU3"/>
<dbReference type="GO" id="GO:0000049">
    <property type="term" value="F:tRNA binding"/>
    <property type="evidence" value="ECO:0007669"/>
    <property type="project" value="UniProtKB-UniRule"/>
</dbReference>
<evidence type="ECO:0000256" key="9">
    <source>
        <dbReference type="ARBA" id="ARBA00022977"/>
    </source>
</evidence>
<protein>
    <recommendedName>
        <fullName evidence="15 19">Probable tRNA sulfurtransferase</fullName>
        <ecNumber evidence="14 19">2.8.1.4</ecNumber>
    </recommendedName>
    <alternativeName>
        <fullName evidence="16 19">Sulfur carrier protein ThiS sulfurtransferase</fullName>
    </alternativeName>
    <alternativeName>
        <fullName evidence="17 19">Thiamine biosynthesis protein ThiI</fullName>
    </alternativeName>
    <alternativeName>
        <fullName evidence="18 19">tRNA 4-thiouridine synthase</fullName>
    </alternativeName>
</protein>
<dbReference type="SUPFAM" id="SSF143437">
    <property type="entry name" value="THUMP domain-like"/>
    <property type="match status" value="1"/>
</dbReference>
<feature type="binding site" evidence="19">
    <location>
        <position position="267"/>
    </location>
    <ligand>
        <name>ATP</name>
        <dbReference type="ChEBI" id="CHEBI:30616"/>
    </ligand>
</feature>
<comment type="subcellular location">
    <subcellularLocation>
        <location evidence="1 19">Cytoplasm</location>
    </subcellularLocation>
</comment>
<keyword evidence="3 19" id="KW-0963">Cytoplasm</keyword>
<dbReference type="EMBL" id="VBSP01000002">
    <property type="protein sequence ID" value="TLQ49337.1"/>
    <property type="molecule type" value="Genomic_DNA"/>
</dbReference>
<evidence type="ECO:0000313" key="22">
    <source>
        <dbReference type="Proteomes" id="UP000306420"/>
    </source>
</evidence>
<dbReference type="EC" id="2.8.1.4" evidence="14 19"/>
<evidence type="ECO:0000259" key="20">
    <source>
        <dbReference type="PROSITE" id="PS51165"/>
    </source>
</evidence>
<dbReference type="RefSeq" id="WP_138403619.1">
    <property type="nucleotide sequence ID" value="NZ_VBSP01000002.1"/>
</dbReference>
<evidence type="ECO:0000256" key="10">
    <source>
        <dbReference type="ARBA" id="ARBA00050570"/>
    </source>
</evidence>
<feature type="domain" description="THUMP" evidence="20">
    <location>
        <begin position="60"/>
        <end position="167"/>
    </location>
</feature>
<comment type="catalytic activity">
    <reaction evidence="10 19">
        <text>[ThiI sulfur-carrier protein]-S-sulfanyl-L-cysteine + a uridine in tRNA + 2 reduced [2Fe-2S]-[ferredoxin] + ATP + H(+) = [ThiI sulfur-carrier protein]-L-cysteine + a 4-thiouridine in tRNA + 2 oxidized [2Fe-2S]-[ferredoxin] + AMP + diphosphate</text>
        <dbReference type="Rhea" id="RHEA:24176"/>
        <dbReference type="Rhea" id="RHEA-COMP:10000"/>
        <dbReference type="Rhea" id="RHEA-COMP:10001"/>
        <dbReference type="Rhea" id="RHEA-COMP:13337"/>
        <dbReference type="Rhea" id="RHEA-COMP:13338"/>
        <dbReference type="Rhea" id="RHEA-COMP:13339"/>
        <dbReference type="Rhea" id="RHEA-COMP:13340"/>
        <dbReference type="ChEBI" id="CHEBI:15378"/>
        <dbReference type="ChEBI" id="CHEBI:29950"/>
        <dbReference type="ChEBI" id="CHEBI:30616"/>
        <dbReference type="ChEBI" id="CHEBI:33019"/>
        <dbReference type="ChEBI" id="CHEBI:33737"/>
        <dbReference type="ChEBI" id="CHEBI:33738"/>
        <dbReference type="ChEBI" id="CHEBI:61963"/>
        <dbReference type="ChEBI" id="CHEBI:65315"/>
        <dbReference type="ChEBI" id="CHEBI:136798"/>
        <dbReference type="ChEBI" id="CHEBI:456215"/>
        <dbReference type="EC" id="2.8.1.4"/>
    </reaction>
</comment>
<comment type="caution">
    <text evidence="21">The sequence shown here is derived from an EMBL/GenBank/DDBJ whole genome shotgun (WGS) entry which is preliminary data.</text>
</comment>
<evidence type="ECO:0000256" key="14">
    <source>
        <dbReference type="ARBA" id="ARBA00066827"/>
    </source>
</evidence>
<dbReference type="GO" id="GO:0009228">
    <property type="term" value="P:thiamine biosynthetic process"/>
    <property type="evidence" value="ECO:0007669"/>
    <property type="project" value="UniProtKB-KW"/>
</dbReference>
<keyword evidence="7 19" id="KW-0067">ATP-binding</keyword>
<dbReference type="PROSITE" id="PS51165">
    <property type="entry name" value="THUMP"/>
    <property type="match status" value="1"/>
</dbReference>
<accession>A0A5R9EFU3</accession>
<keyword evidence="8 19" id="KW-0694">RNA-binding</keyword>
<dbReference type="InterPro" id="IPR049962">
    <property type="entry name" value="THUMP_ThiI"/>
</dbReference>
<keyword evidence="5 19" id="KW-0808">Transferase</keyword>
<dbReference type="InterPro" id="IPR003720">
    <property type="entry name" value="tRNA_STrfase"/>
</dbReference>
<dbReference type="UniPathway" id="UPA00060"/>
<proteinExistence type="inferred from homology"/>
<dbReference type="GO" id="GO:0140741">
    <property type="term" value="F:tRNA-uracil-4 sulfurtransferase activity"/>
    <property type="evidence" value="ECO:0007669"/>
    <property type="project" value="UniProtKB-EC"/>
</dbReference>
<dbReference type="GO" id="GO:0004810">
    <property type="term" value="F:CCA tRNA nucleotidyltransferase activity"/>
    <property type="evidence" value="ECO:0007669"/>
    <property type="project" value="InterPro"/>
</dbReference>
<evidence type="ECO:0000256" key="6">
    <source>
        <dbReference type="ARBA" id="ARBA00022741"/>
    </source>
</evidence>
<evidence type="ECO:0000256" key="19">
    <source>
        <dbReference type="HAMAP-Rule" id="MF_00021"/>
    </source>
</evidence>
<dbReference type="NCBIfam" id="TIGR00342">
    <property type="entry name" value="tRNA uracil 4-sulfurtransferase ThiI"/>
    <property type="match status" value="1"/>
</dbReference>
<dbReference type="Gene3D" id="3.30.2130.30">
    <property type="match status" value="1"/>
</dbReference>
<evidence type="ECO:0000256" key="12">
    <source>
        <dbReference type="ARBA" id="ARBA00058382"/>
    </source>
</evidence>